<reference evidence="2 3" key="1">
    <citation type="submission" date="2019-07" db="EMBL/GenBank/DDBJ databases">
        <title>The pathways for chlorine oxyanion respiration interact through the shared metabolite chlorate.</title>
        <authorList>
            <person name="Barnum T.P."/>
            <person name="Cheng Y."/>
            <person name="Hill K.A."/>
            <person name="Lucas L.N."/>
            <person name="Carlson H.K."/>
            <person name="Coates J.D."/>
        </authorList>
    </citation>
    <scope>NUCLEOTIDE SEQUENCE [LARGE SCALE GENOMIC DNA]</scope>
    <source>
        <strain evidence="2">BK-3</strain>
    </source>
</reference>
<name>A0A558CM96_9GAMM</name>
<evidence type="ECO:0000256" key="1">
    <source>
        <dbReference type="SAM" id="MobiDB-lite"/>
    </source>
</evidence>
<evidence type="ECO:0000313" key="2">
    <source>
        <dbReference type="EMBL" id="TVT49874.1"/>
    </source>
</evidence>
<proteinExistence type="predicted"/>
<evidence type="ECO:0000313" key="3">
    <source>
        <dbReference type="Proteomes" id="UP000317355"/>
    </source>
</evidence>
<dbReference type="InterPro" id="IPR032871">
    <property type="entry name" value="AHH_dom_containing"/>
</dbReference>
<comment type="caution">
    <text evidence="2">The sequence shown here is derived from an EMBL/GenBank/DDBJ whole genome shotgun (WGS) entry which is preliminary data.</text>
</comment>
<dbReference type="Pfam" id="PF14412">
    <property type="entry name" value="AHH"/>
    <property type="match status" value="1"/>
</dbReference>
<gene>
    <name evidence="2" type="ORF">FHK82_16865</name>
</gene>
<protein>
    <submittedName>
        <fullName evidence="2">Uncharacterized protein</fullName>
    </submittedName>
</protein>
<accession>A0A558CM96</accession>
<dbReference type="AlphaFoldDB" id="A0A558CM96"/>
<dbReference type="Proteomes" id="UP000317355">
    <property type="component" value="Unassembled WGS sequence"/>
</dbReference>
<sequence>MVARNADGSATVTGPRGATYNSTGRYSVDGKPIYRNENGGYVTLDGGRVEVRAPTDYTTIPVHHICTNKCNVGSSGTPAWSPEFQKIFDNADLNINSEINKIAVQGHRGPHPQAYHQYVYGSLIDATRGLSANSSAYTQSVTNTLNRLKAEAATPGSQMNQWLTGQ</sequence>
<feature type="region of interest" description="Disordered" evidence="1">
    <location>
        <begin position="1"/>
        <end position="24"/>
    </location>
</feature>
<dbReference type="EMBL" id="VMRY01000115">
    <property type="protein sequence ID" value="TVT49874.1"/>
    <property type="molecule type" value="Genomic_DNA"/>
</dbReference>
<organism evidence="2 3">
    <name type="scientific">Sedimenticola thiotaurini</name>
    <dbReference type="NCBI Taxonomy" id="1543721"/>
    <lineage>
        <taxon>Bacteria</taxon>
        <taxon>Pseudomonadati</taxon>
        <taxon>Pseudomonadota</taxon>
        <taxon>Gammaproteobacteria</taxon>
        <taxon>Chromatiales</taxon>
        <taxon>Sedimenticolaceae</taxon>
        <taxon>Sedimenticola</taxon>
    </lineage>
</organism>